<evidence type="ECO:0000313" key="1">
    <source>
        <dbReference type="EMBL" id="KIP64695.1"/>
    </source>
</evidence>
<comment type="caution">
    <text evidence="1">The sequence shown here is derived from an EMBL/GenBank/DDBJ whole genome shotgun (WGS) entry which is preliminary data.</text>
</comment>
<dbReference type="EMBL" id="JXQK01000018">
    <property type="protein sequence ID" value="KIP64695.1"/>
    <property type="molecule type" value="Genomic_DNA"/>
</dbReference>
<proteinExistence type="predicted"/>
<accession>A0A0D0IYK3</accession>
<keyword evidence="2" id="KW-1185">Reference proteome</keyword>
<dbReference type="AlphaFoldDB" id="A0A0D0IYK3"/>
<name>A0A0D0IYK3_9BACT</name>
<gene>
    <name evidence="1" type="ORF">ST44_01970</name>
</gene>
<dbReference type="RefSeq" id="WP_042517595.1">
    <property type="nucleotide sequence ID" value="NZ_JXQK01000018.1"/>
</dbReference>
<organism evidence="1 2">
    <name type="scientific">Prevotella pectinovora</name>
    <dbReference type="NCBI Taxonomy" id="1602169"/>
    <lineage>
        <taxon>Bacteria</taxon>
        <taxon>Pseudomonadati</taxon>
        <taxon>Bacteroidota</taxon>
        <taxon>Bacteroidia</taxon>
        <taxon>Bacteroidales</taxon>
        <taxon>Prevotellaceae</taxon>
        <taxon>Prevotella</taxon>
    </lineage>
</organism>
<protein>
    <submittedName>
        <fullName evidence="1">Uncharacterized protein</fullName>
    </submittedName>
</protein>
<sequence>MANNNEQSVRQIDRFLKKVVQKFPCDEENACLTDIHIRISPESGDLMAFDDEDKEITRSVVEEWIECRDDNFYDVAVGLLRERLNTMAAEIDMMGLLKPFSFVLENDDKEHVAELFVSDDDINILGGDIMDGWDKDLDKFFDELMKED</sequence>
<evidence type="ECO:0000313" key="2">
    <source>
        <dbReference type="Proteomes" id="UP000032046"/>
    </source>
</evidence>
<reference evidence="1 2" key="1">
    <citation type="submission" date="2015-01" db="EMBL/GenBank/DDBJ databases">
        <title>Comparative genomics of non-oral Prevotella species.</title>
        <authorList>
            <person name="Accetto T."/>
            <person name="Nograsek B."/>
            <person name="Avgustin G."/>
        </authorList>
    </citation>
    <scope>NUCLEOTIDE SEQUENCE [LARGE SCALE GENOMIC DNA]</scope>
    <source>
        <strain evidence="1 2">P5-119</strain>
    </source>
</reference>
<dbReference type="Proteomes" id="UP000032046">
    <property type="component" value="Unassembled WGS sequence"/>
</dbReference>